<feature type="domain" description="Ricin B lectin" evidence="2">
    <location>
        <begin position="51"/>
        <end position="191"/>
    </location>
</feature>
<gene>
    <name evidence="3" type="ORF">ACK4CP_13560</name>
</gene>
<dbReference type="Gene3D" id="2.80.10.50">
    <property type="match status" value="1"/>
</dbReference>
<proteinExistence type="predicted"/>
<dbReference type="InterPro" id="IPR000772">
    <property type="entry name" value="Ricin_B_lectin"/>
</dbReference>
<keyword evidence="1" id="KW-0472">Membrane</keyword>
<dbReference type="EMBL" id="JBKBDE010000004">
    <property type="protein sequence ID" value="MFN6551428.1"/>
    <property type="molecule type" value="Genomic_DNA"/>
</dbReference>
<evidence type="ECO:0000259" key="2">
    <source>
        <dbReference type="SMART" id="SM00458"/>
    </source>
</evidence>
<keyword evidence="4" id="KW-1185">Reference proteome</keyword>
<accession>A0ABW9LWT6</accession>
<dbReference type="Pfam" id="PF14200">
    <property type="entry name" value="RicinB_lectin_2"/>
    <property type="match status" value="2"/>
</dbReference>
<sequence length="195" mass="20754">MVLLVSLESDNESTGGTAMETSSGRRAFAGAVLTGVCAIGVMFAPPALAASPKAKLVNTQTGLCLTIAGGESTDNNVHALQFTCDSHPSRQWFLDDMGNGTVQIRNVQTNKCLTIAGGVSRENNVPALQFTCDDHPSRSWVLDDQGDGTTQIRNVQTQKCVTIAGGVSHDNNVEAVQFDCDDHPSRTWRIVYQGG</sequence>
<keyword evidence="1" id="KW-0812">Transmembrane</keyword>
<feature type="transmembrane region" description="Helical" evidence="1">
    <location>
        <begin position="27"/>
        <end position="48"/>
    </location>
</feature>
<reference evidence="3 4" key="1">
    <citation type="submission" date="2024-12" db="EMBL/GenBank/DDBJ databases">
        <title>The coexistence of Mycolicibacterium septicum and Mycolicibacterium nivoides in clinical samples.</title>
        <authorList>
            <person name="Wang C."/>
            <person name="Feng Y."/>
            <person name="Zong Z."/>
        </authorList>
    </citation>
    <scope>NUCLEOTIDE SEQUENCE [LARGE SCALE GENOMIC DNA]</scope>
    <source>
        <strain evidence="3 4">120310</strain>
    </source>
</reference>
<dbReference type="SUPFAM" id="SSF50370">
    <property type="entry name" value="Ricin B-like lectins"/>
    <property type="match status" value="1"/>
</dbReference>
<keyword evidence="1" id="KW-1133">Transmembrane helix</keyword>
<dbReference type="RefSeq" id="WP_409550101.1">
    <property type="nucleotide sequence ID" value="NZ_JBKBDE010000004.1"/>
</dbReference>
<evidence type="ECO:0000256" key="1">
    <source>
        <dbReference type="SAM" id="Phobius"/>
    </source>
</evidence>
<protein>
    <submittedName>
        <fullName evidence="3">RICIN domain-containing protein</fullName>
    </submittedName>
</protein>
<name>A0ABW9LWT6_9MYCO</name>
<comment type="caution">
    <text evidence="3">The sequence shown here is derived from an EMBL/GenBank/DDBJ whole genome shotgun (WGS) entry which is preliminary data.</text>
</comment>
<dbReference type="InterPro" id="IPR035992">
    <property type="entry name" value="Ricin_B-like_lectins"/>
</dbReference>
<dbReference type="CDD" id="cd00161">
    <property type="entry name" value="beta-trefoil_Ricin-like"/>
    <property type="match status" value="1"/>
</dbReference>
<dbReference type="SMART" id="SM00458">
    <property type="entry name" value="RICIN"/>
    <property type="match status" value="1"/>
</dbReference>
<dbReference type="Proteomes" id="UP001635817">
    <property type="component" value="Unassembled WGS sequence"/>
</dbReference>
<organism evidence="3 4">
    <name type="scientific">Mycolicibacterium septicum</name>
    <dbReference type="NCBI Taxonomy" id="98668"/>
    <lineage>
        <taxon>Bacteria</taxon>
        <taxon>Bacillati</taxon>
        <taxon>Actinomycetota</taxon>
        <taxon>Actinomycetes</taxon>
        <taxon>Mycobacteriales</taxon>
        <taxon>Mycobacteriaceae</taxon>
        <taxon>Mycolicibacterium</taxon>
    </lineage>
</organism>
<dbReference type="PROSITE" id="PS50231">
    <property type="entry name" value="RICIN_B_LECTIN"/>
    <property type="match status" value="1"/>
</dbReference>
<evidence type="ECO:0000313" key="4">
    <source>
        <dbReference type="Proteomes" id="UP001635817"/>
    </source>
</evidence>
<evidence type="ECO:0000313" key="3">
    <source>
        <dbReference type="EMBL" id="MFN6551428.1"/>
    </source>
</evidence>